<sequence>MHDIIIRSLFETFREHHPEIVFSSMETIMIRVFEESDDISLGSTQAKDAGASERWLKAKGRRKNGRKMKCVK</sequence>
<organism evidence="1 3">
    <name type="scientific">Medicago truncatula</name>
    <name type="common">Barrel medic</name>
    <name type="synonym">Medicago tribuloides</name>
    <dbReference type="NCBI Taxonomy" id="3880"/>
    <lineage>
        <taxon>Eukaryota</taxon>
        <taxon>Viridiplantae</taxon>
        <taxon>Streptophyta</taxon>
        <taxon>Embryophyta</taxon>
        <taxon>Tracheophyta</taxon>
        <taxon>Spermatophyta</taxon>
        <taxon>Magnoliopsida</taxon>
        <taxon>eudicotyledons</taxon>
        <taxon>Gunneridae</taxon>
        <taxon>Pentapetalae</taxon>
        <taxon>rosids</taxon>
        <taxon>fabids</taxon>
        <taxon>Fabales</taxon>
        <taxon>Fabaceae</taxon>
        <taxon>Papilionoideae</taxon>
        <taxon>50 kb inversion clade</taxon>
        <taxon>NPAAA clade</taxon>
        <taxon>Hologalegina</taxon>
        <taxon>IRL clade</taxon>
        <taxon>Trifolieae</taxon>
        <taxon>Medicago</taxon>
    </lineage>
</organism>
<dbReference type="HOGENOM" id="CLU_2725923_0_0_1"/>
<name>G7I8A0_MEDTR</name>
<gene>
    <name evidence="1" type="ordered locus">MTR_1g014280</name>
</gene>
<dbReference type="EnsemblPlants" id="AES59132">
    <property type="protein sequence ID" value="AES59132"/>
    <property type="gene ID" value="MTR_1g014280"/>
</dbReference>
<keyword evidence="3" id="KW-1185">Reference proteome</keyword>
<dbReference type="AlphaFoldDB" id="G7I8A0"/>
<accession>G7I8A0</accession>
<reference evidence="2" key="3">
    <citation type="submission" date="2015-04" db="UniProtKB">
        <authorList>
            <consortium name="EnsemblPlants"/>
        </authorList>
    </citation>
    <scope>IDENTIFICATION</scope>
    <source>
        <strain evidence="2">cv. Jemalong A17</strain>
    </source>
</reference>
<dbReference type="Proteomes" id="UP000002051">
    <property type="component" value="Unassembled WGS sequence"/>
</dbReference>
<evidence type="ECO:0000313" key="2">
    <source>
        <dbReference type="EnsemblPlants" id="AES59132"/>
    </source>
</evidence>
<reference evidence="1 3" key="1">
    <citation type="journal article" date="2011" name="Nature">
        <title>The Medicago genome provides insight into the evolution of rhizobial symbioses.</title>
        <authorList>
            <person name="Young N.D."/>
            <person name="Debelle F."/>
            <person name="Oldroyd G.E."/>
            <person name="Geurts R."/>
            <person name="Cannon S.B."/>
            <person name="Udvardi M.K."/>
            <person name="Benedito V.A."/>
            <person name="Mayer K.F."/>
            <person name="Gouzy J."/>
            <person name="Schoof H."/>
            <person name="Van de Peer Y."/>
            <person name="Proost S."/>
            <person name="Cook D.R."/>
            <person name="Meyers B.C."/>
            <person name="Spannagl M."/>
            <person name="Cheung F."/>
            <person name="De Mita S."/>
            <person name="Krishnakumar V."/>
            <person name="Gundlach H."/>
            <person name="Zhou S."/>
            <person name="Mudge J."/>
            <person name="Bharti A.K."/>
            <person name="Murray J.D."/>
            <person name="Naoumkina M.A."/>
            <person name="Rosen B."/>
            <person name="Silverstein K.A."/>
            <person name="Tang H."/>
            <person name="Rombauts S."/>
            <person name="Zhao P.X."/>
            <person name="Zhou P."/>
            <person name="Barbe V."/>
            <person name="Bardou P."/>
            <person name="Bechner M."/>
            <person name="Bellec A."/>
            <person name="Berger A."/>
            <person name="Berges H."/>
            <person name="Bidwell S."/>
            <person name="Bisseling T."/>
            <person name="Choisne N."/>
            <person name="Couloux A."/>
            <person name="Denny R."/>
            <person name="Deshpande S."/>
            <person name="Dai X."/>
            <person name="Doyle J.J."/>
            <person name="Dudez A.M."/>
            <person name="Farmer A.D."/>
            <person name="Fouteau S."/>
            <person name="Franken C."/>
            <person name="Gibelin C."/>
            <person name="Gish J."/>
            <person name="Goldstein S."/>
            <person name="Gonzalez A.J."/>
            <person name="Green P.J."/>
            <person name="Hallab A."/>
            <person name="Hartog M."/>
            <person name="Hua A."/>
            <person name="Humphray S.J."/>
            <person name="Jeong D.H."/>
            <person name="Jing Y."/>
            <person name="Jocker A."/>
            <person name="Kenton S.M."/>
            <person name="Kim D.J."/>
            <person name="Klee K."/>
            <person name="Lai H."/>
            <person name="Lang C."/>
            <person name="Lin S."/>
            <person name="Macmil S.L."/>
            <person name="Magdelenat G."/>
            <person name="Matthews L."/>
            <person name="McCorrison J."/>
            <person name="Monaghan E.L."/>
            <person name="Mun J.H."/>
            <person name="Najar F.Z."/>
            <person name="Nicholson C."/>
            <person name="Noirot C."/>
            <person name="O'Bleness M."/>
            <person name="Paule C.R."/>
            <person name="Poulain J."/>
            <person name="Prion F."/>
            <person name="Qin B."/>
            <person name="Qu C."/>
            <person name="Retzel E.F."/>
            <person name="Riddle C."/>
            <person name="Sallet E."/>
            <person name="Samain S."/>
            <person name="Samson N."/>
            <person name="Sanders I."/>
            <person name="Saurat O."/>
            <person name="Scarpelli C."/>
            <person name="Schiex T."/>
            <person name="Segurens B."/>
            <person name="Severin A.J."/>
            <person name="Sherrier D.J."/>
            <person name="Shi R."/>
            <person name="Sims S."/>
            <person name="Singer S.R."/>
            <person name="Sinharoy S."/>
            <person name="Sterck L."/>
            <person name="Viollet A."/>
            <person name="Wang B.B."/>
            <person name="Wang K."/>
            <person name="Wang M."/>
            <person name="Wang X."/>
            <person name="Warfsmann J."/>
            <person name="Weissenbach J."/>
            <person name="White D.D."/>
            <person name="White J.D."/>
            <person name="Wiley G.B."/>
            <person name="Wincker P."/>
            <person name="Xing Y."/>
            <person name="Yang L."/>
            <person name="Yao Z."/>
            <person name="Ying F."/>
            <person name="Zhai J."/>
            <person name="Zhou L."/>
            <person name="Zuber A."/>
            <person name="Denarie J."/>
            <person name="Dixon R.A."/>
            <person name="May G.D."/>
            <person name="Schwartz D.C."/>
            <person name="Rogers J."/>
            <person name="Quetier F."/>
            <person name="Town C.D."/>
            <person name="Roe B.A."/>
        </authorList>
    </citation>
    <scope>NUCLEOTIDE SEQUENCE [LARGE SCALE GENOMIC DNA]</scope>
    <source>
        <strain evidence="1">A17</strain>
        <strain evidence="2 3">cv. Jemalong A17</strain>
    </source>
</reference>
<evidence type="ECO:0000313" key="3">
    <source>
        <dbReference type="Proteomes" id="UP000002051"/>
    </source>
</evidence>
<evidence type="ECO:0000313" key="1">
    <source>
        <dbReference type="EMBL" id="AES59132.1"/>
    </source>
</evidence>
<dbReference type="PaxDb" id="3880-AES59132"/>
<reference evidence="1 3" key="2">
    <citation type="journal article" date="2014" name="BMC Genomics">
        <title>An improved genome release (version Mt4.0) for the model legume Medicago truncatula.</title>
        <authorList>
            <person name="Tang H."/>
            <person name="Krishnakumar V."/>
            <person name="Bidwell S."/>
            <person name="Rosen B."/>
            <person name="Chan A."/>
            <person name="Zhou S."/>
            <person name="Gentzbittel L."/>
            <person name="Childs K.L."/>
            <person name="Yandell M."/>
            <person name="Gundlach H."/>
            <person name="Mayer K.F."/>
            <person name="Schwartz D.C."/>
            <person name="Town C.D."/>
        </authorList>
    </citation>
    <scope>GENOME REANNOTATION</scope>
    <source>
        <strain evidence="2 3">cv. Jemalong A17</strain>
    </source>
</reference>
<protein>
    <submittedName>
        <fullName evidence="1 2">Uncharacterized protein</fullName>
    </submittedName>
</protein>
<dbReference type="EMBL" id="CM001217">
    <property type="protein sequence ID" value="AES59132.1"/>
    <property type="molecule type" value="Genomic_DNA"/>
</dbReference>
<proteinExistence type="predicted"/>